<gene>
    <name evidence="1" type="ORF">HPB47_010329</name>
</gene>
<protein>
    <submittedName>
        <fullName evidence="1">Uncharacterized protein</fullName>
    </submittedName>
</protein>
<proteinExistence type="predicted"/>
<dbReference type="EMBL" id="JABSTQ010011339">
    <property type="protein sequence ID" value="KAG0412531.1"/>
    <property type="molecule type" value="Genomic_DNA"/>
</dbReference>
<keyword evidence="2" id="KW-1185">Reference proteome</keyword>
<name>A0AC60NZM4_IXOPE</name>
<accession>A0AC60NZM4</accession>
<sequence length="224" mass="26162">MAYCCVPNFCSNAKKKIWIVHDIPADEELSKWIVVLRSDNWTPNTTSNYSKVCSKHFKETDFLEGKYRCLKKGTVPLVFECYPFLLQLKSRNERVVAPKCLEVAANTVNQFQQVCVPTTRDQGTQADCRTAPSSLVLKRRKWQQKECDLKKQVERQQKTVDSYKEELQKLREYCHVASLSYINERAAEKQHSAIFLLEQISNFSQKRPCWSEETIRHSIALRHL</sequence>
<organism evidence="1 2">
    <name type="scientific">Ixodes persulcatus</name>
    <name type="common">Taiga tick</name>
    <dbReference type="NCBI Taxonomy" id="34615"/>
    <lineage>
        <taxon>Eukaryota</taxon>
        <taxon>Metazoa</taxon>
        <taxon>Ecdysozoa</taxon>
        <taxon>Arthropoda</taxon>
        <taxon>Chelicerata</taxon>
        <taxon>Arachnida</taxon>
        <taxon>Acari</taxon>
        <taxon>Parasitiformes</taxon>
        <taxon>Ixodida</taxon>
        <taxon>Ixodoidea</taxon>
        <taxon>Ixodidae</taxon>
        <taxon>Ixodinae</taxon>
        <taxon>Ixodes</taxon>
    </lineage>
</organism>
<reference evidence="1 2" key="1">
    <citation type="journal article" date="2020" name="Cell">
        <title>Large-Scale Comparative Analyses of Tick Genomes Elucidate Their Genetic Diversity and Vector Capacities.</title>
        <authorList>
            <consortium name="Tick Genome and Microbiome Consortium (TIGMIC)"/>
            <person name="Jia N."/>
            <person name="Wang J."/>
            <person name="Shi W."/>
            <person name="Du L."/>
            <person name="Sun Y."/>
            <person name="Zhan W."/>
            <person name="Jiang J.F."/>
            <person name="Wang Q."/>
            <person name="Zhang B."/>
            <person name="Ji P."/>
            <person name="Bell-Sakyi L."/>
            <person name="Cui X.M."/>
            <person name="Yuan T.T."/>
            <person name="Jiang B.G."/>
            <person name="Yang W.F."/>
            <person name="Lam T.T."/>
            <person name="Chang Q.C."/>
            <person name="Ding S.J."/>
            <person name="Wang X.J."/>
            <person name="Zhu J.G."/>
            <person name="Ruan X.D."/>
            <person name="Zhao L."/>
            <person name="Wei J.T."/>
            <person name="Ye R.Z."/>
            <person name="Que T.C."/>
            <person name="Du C.H."/>
            <person name="Zhou Y.H."/>
            <person name="Cheng J.X."/>
            <person name="Dai P.F."/>
            <person name="Guo W.B."/>
            <person name="Han X.H."/>
            <person name="Huang E.J."/>
            <person name="Li L.F."/>
            <person name="Wei W."/>
            <person name="Gao Y.C."/>
            <person name="Liu J.Z."/>
            <person name="Shao H.Z."/>
            <person name="Wang X."/>
            <person name="Wang C.C."/>
            <person name="Yang T.C."/>
            <person name="Huo Q.B."/>
            <person name="Li W."/>
            <person name="Chen H.Y."/>
            <person name="Chen S.E."/>
            <person name="Zhou L.G."/>
            <person name="Ni X.B."/>
            <person name="Tian J.H."/>
            <person name="Sheng Y."/>
            <person name="Liu T."/>
            <person name="Pan Y.S."/>
            <person name="Xia L.Y."/>
            <person name="Li J."/>
            <person name="Zhao F."/>
            <person name="Cao W.C."/>
        </authorList>
    </citation>
    <scope>NUCLEOTIDE SEQUENCE [LARGE SCALE GENOMIC DNA]</scope>
    <source>
        <strain evidence="1">Iper-2018</strain>
    </source>
</reference>
<evidence type="ECO:0000313" key="2">
    <source>
        <dbReference type="Proteomes" id="UP000805193"/>
    </source>
</evidence>
<evidence type="ECO:0000313" key="1">
    <source>
        <dbReference type="EMBL" id="KAG0412531.1"/>
    </source>
</evidence>
<comment type="caution">
    <text evidence="1">The sequence shown here is derived from an EMBL/GenBank/DDBJ whole genome shotgun (WGS) entry which is preliminary data.</text>
</comment>
<dbReference type="Proteomes" id="UP000805193">
    <property type="component" value="Unassembled WGS sequence"/>
</dbReference>